<evidence type="ECO:0000259" key="1">
    <source>
        <dbReference type="SMART" id="SM00736"/>
    </source>
</evidence>
<dbReference type="Gene3D" id="2.60.40.3440">
    <property type="match status" value="1"/>
</dbReference>
<comment type="caution">
    <text evidence="2">The sequence shown here is derived from an EMBL/GenBank/DDBJ whole genome shotgun (WGS) entry which is preliminary data.</text>
</comment>
<dbReference type="AlphaFoldDB" id="A0A0C1L5W4"/>
<reference evidence="2 3" key="1">
    <citation type="submission" date="2014-11" db="EMBL/GenBank/DDBJ databases">
        <title>Genome sequence of Flavihumibacter solisilvae 3-3.</title>
        <authorList>
            <person name="Zhou G."/>
            <person name="Li M."/>
            <person name="Wang G."/>
        </authorList>
    </citation>
    <scope>NUCLEOTIDE SEQUENCE [LARGE SCALE GENOMIC DNA]</scope>
    <source>
        <strain evidence="2 3">3-3</strain>
    </source>
</reference>
<feature type="domain" description="Dystroglycan-type cadherin-like" evidence="1">
    <location>
        <begin position="829"/>
        <end position="921"/>
    </location>
</feature>
<dbReference type="InterPro" id="IPR022519">
    <property type="entry name" value="Gloeo/Verruco_rpt"/>
</dbReference>
<keyword evidence="3" id="KW-1185">Reference proteome</keyword>
<dbReference type="NCBIfam" id="TIGR04183">
    <property type="entry name" value="Por_Secre_tail"/>
    <property type="match status" value="1"/>
</dbReference>
<dbReference type="Gene3D" id="2.130.10.10">
    <property type="entry name" value="YVTN repeat-like/Quinoprotein amine dehydrogenase"/>
    <property type="match status" value="2"/>
</dbReference>
<dbReference type="SUPFAM" id="SSF49313">
    <property type="entry name" value="Cadherin-like"/>
    <property type="match status" value="1"/>
</dbReference>
<dbReference type="InterPro" id="IPR015919">
    <property type="entry name" value="Cadherin-like_sf"/>
</dbReference>
<dbReference type="InterPro" id="IPR015943">
    <property type="entry name" value="WD40/YVTN_repeat-like_dom_sf"/>
</dbReference>
<dbReference type="CDD" id="cd11304">
    <property type="entry name" value="Cadherin_repeat"/>
    <property type="match status" value="1"/>
</dbReference>
<dbReference type="Gene3D" id="2.60.40.10">
    <property type="entry name" value="Immunoglobulins"/>
    <property type="match status" value="1"/>
</dbReference>
<evidence type="ECO:0000313" key="3">
    <source>
        <dbReference type="Proteomes" id="UP000031408"/>
    </source>
</evidence>
<dbReference type="InterPro" id="IPR026444">
    <property type="entry name" value="Secre_tail"/>
</dbReference>
<gene>
    <name evidence="2" type="ORF">OI18_08465</name>
</gene>
<dbReference type="OrthoDB" id="615576at2"/>
<dbReference type="Proteomes" id="UP000031408">
    <property type="component" value="Unassembled WGS sequence"/>
</dbReference>
<dbReference type="InterPro" id="IPR006644">
    <property type="entry name" value="Cadg"/>
</dbReference>
<dbReference type="NCBIfam" id="TIGR03803">
    <property type="entry name" value="Gloeo_Verruco"/>
    <property type="match status" value="13"/>
</dbReference>
<dbReference type="Pfam" id="PF18962">
    <property type="entry name" value="Por_Secre_tail"/>
    <property type="match status" value="1"/>
</dbReference>
<dbReference type="RefSeq" id="WP_039138960.1">
    <property type="nucleotide sequence ID" value="NZ_JSVC01000009.1"/>
</dbReference>
<dbReference type="GO" id="GO:0016020">
    <property type="term" value="C:membrane"/>
    <property type="evidence" value="ECO:0007669"/>
    <property type="project" value="InterPro"/>
</dbReference>
<proteinExistence type="predicted"/>
<name>A0A0C1L5W4_9BACT</name>
<dbReference type="SUPFAM" id="SSF63829">
    <property type="entry name" value="Calcium-dependent phosphotriesterase"/>
    <property type="match status" value="2"/>
</dbReference>
<dbReference type="SMART" id="SM00736">
    <property type="entry name" value="CADG"/>
    <property type="match status" value="1"/>
</dbReference>
<protein>
    <recommendedName>
        <fullName evidence="1">Dystroglycan-type cadherin-like domain-containing protein</fullName>
    </recommendedName>
</protein>
<dbReference type="Pfam" id="PF05345">
    <property type="entry name" value="He_PIG"/>
    <property type="match status" value="1"/>
</dbReference>
<dbReference type="InterPro" id="IPR013783">
    <property type="entry name" value="Ig-like_fold"/>
</dbReference>
<dbReference type="EMBL" id="JSVC01000009">
    <property type="protein sequence ID" value="KIC94926.1"/>
    <property type="molecule type" value="Genomic_DNA"/>
</dbReference>
<organism evidence="2 3">
    <name type="scientific">Flavihumibacter solisilvae</name>
    <dbReference type="NCBI Taxonomy" id="1349421"/>
    <lineage>
        <taxon>Bacteria</taxon>
        <taxon>Pseudomonadati</taxon>
        <taxon>Bacteroidota</taxon>
        <taxon>Chitinophagia</taxon>
        <taxon>Chitinophagales</taxon>
        <taxon>Chitinophagaceae</taxon>
        <taxon>Flavihumibacter</taxon>
    </lineage>
</organism>
<sequence length="1015" mass="104734">MNIFTRFKAMGRLLIWLPLILTCLTVKLQAQEELIGLSSNGGQEGKGTAFSIMTNGTGFSIIKGFADWGAGPLGHLVRGADGNMYGTSYQGGTYGHGTIFKVTSAGVVTVLKHLNLSVDGGYPKGSLLLASDGNFYGTVSGGSPNNGGAIFRITPAGVYTIVRSLSINTDGGRPAGSLIQATDGNLYGLNYAGGASSYGTIFRLSLTGVYTVLKVFNNVDGSNPYGSLVQATDGNFYGMTYGGGATKFGVIFKMTPAGVYTILRSFNGTTDGGYPLGSLVQGKDGLLYGMATARGGFSNGTVFKISTAGVFTLLKALSATVEGAGPEGHLIQASDGNFYGMTAYSSGGTNGTVFKMTPAGVITVLNKFVSATTGAGPAGSLYQHTDGNFYGMTNSGGTNFYGTIFKITPAGVTTVISHLSGASHGNEPQDRLVLGKDSAYYGTTRFGGTKNHGTIFKICGGITSVLRHLDKNITGGNPVGSLLRATDGNFYGTTETGGTNGAGTIFRITPTGALNVIRHLVANTDGGYPKGSLVQGTDGALYGMTSSGGTGAGGTVFKITTAGVFTVLRHLAYATDGSNPEGDLVFGKDGNLYGMTYNASRFFRVTTAGVFTVLTTFNSTTQGSYPTGGLILAKDGNFYGTHTTGGTNRGGTIFRITTAGAVTVLRHLNPATDGSVPKGTLLQATDGNLYGLTSAGGTFNSGTIFRVTTAGAFTVLRQMNIATDGAAAFGGVILAPKNNLVALPQANLALKEDGTLAVVLKGTGTTTPVFNIAVAPRNGTLTGTGANRVYKPKLNYNGRDSFAFTISVGCLSSKPAYVSFNIAAVNDTPVLAPIGPKTATRGVAMTFRATATDVDAGQTKTFSLLTPPAGALINATTGTFTWTPAAAGKFSVKVRVTDNGSPTLYDEETVVVTVANPPTGLASGSGAMTKTGIVQTNTLYPNPVSGGQCSIVLEENFEHVNTIITDTKGTEVLRNIHSIAGGNRLDLDVAKLRPGIYIVQVRTENSQQSFRFIKQ</sequence>
<accession>A0A0C1L5W4</accession>
<dbReference type="STRING" id="1349421.OI18_08465"/>
<evidence type="ECO:0000313" key="2">
    <source>
        <dbReference type="EMBL" id="KIC94926.1"/>
    </source>
</evidence>
<dbReference type="GO" id="GO:0005509">
    <property type="term" value="F:calcium ion binding"/>
    <property type="evidence" value="ECO:0007669"/>
    <property type="project" value="InterPro"/>
</dbReference>